<keyword evidence="3" id="KW-1185">Reference proteome</keyword>
<feature type="compositionally biased region" description="Basic and acidic residues" evidence="1">
    <location>
        <begin position="30"/>
        <end position="41"/>
    </location>
</feature>
<name>A0A9Q0NLD6_SALVM</name>
<reference evidence="2" key="1">
    <citation type="submission" date="2022-11" db="EMBL/GenBank/DDBJ databases">
        <authorList>
            <person name="Hyden B.L."/>
            <person name="Feng K."/>
            <person name="Yates T."/>
            <person name="Jawdy S."/>
            <person name="Smart L.B."/>
            <person name="Muchero W."/>
        </authorList>
    </citation>
    <scope>NUCLEOTIDE SEQUENCE</scope>
    <source>
        <tissue evidence="2">Shoot tip</tissue>
    </source>
</reference>
<evidence type="ECO:0000256" key="1">
    <source>
        <dbReference type="SAM" id="MobiDB-lite"/>
    </source>
</evidence>
<feature type="compositionally biased region" description="Basic residues" evidence="1">
    <location>
        <begin position="50"/>
        <end position="66"/>
    </location>
</feature>
<feature type="region of interest" description="Disordered" evidence="1">
    <location>
        <begin position="1"/>
        <end position="66"/>
    </location>
</feature>
<protein>
    <submittedName>
        <fullName evidence="2">Uncharacterized protein</fullName>
    </submittedName>
</protein>
<evidence type="ECO:0000313" key="3">
    <source>
        <dbReference type="Proteomes" id="UP001151529"/>
    </source>
</evidence>
<dbReference type="AlphaFoldDB" id="A0A9Q0NLD6"/>
<sequence>MATNGIGIENQTNTYPSQVSTNEETGESSHAIDKPPDHANDDSPSPSLKTAKKKKGGKHKKAVNRQ</sequence>
<reference evidence="2" key="2">
    <citation type="journal article" date="2023" name="Int. J. Mol. Sci.">
        <title>De Novo Assembly and Annotation of 11 Diverse Shrub Willow (Salix) Genomes Reveals Novel Gene Organization in Sex-Linked Regions.</title>
        <authorList>
            <person name="Hyden B."/>
            <person name="Feng K."/>
            <person name="Yates T.B."/>
            <person name="Jawdy S."/>
            <person name="Cereghino C."/>
            <person name="Smart L.B."/>
            <person name="Muchero W."/>
        </authorList>
    </citation>
    <scope>NUCLEOTIDE SEQUENCE [LARGE SCALE GENOMIC DNA]</scope>
    <source>
        <tissue evidence="2">Shoot tip</tissue>
    </source>
</reference>
<dbReference type="EMBL" id="JAPFFL010000018">
    <property type="protein sequence ID" value="KAJ6671876.1"/>
    <property type="molecule type" value="Genomic_DNA"/>
</dbReference>
<evidence type="ECO:0000313" key="2">
    <source>
        <dbReference type="EMBL" id="KAJ6671876.1"/>
    </source>
</evidence>
<feature type="compositionally biased region" description="Polar residues" evidence="1">
    <location>
        <begin position="1"/>
        <end position="23"/>
    </location>
</feature>
<gene>
    <name evidence="2" type="ORF">OIU85_013240</name>
</gene>
<accession>A0A9Q0NLD6</accession>
<comment type="caution">
    <text evidence="2">The sequence shown here is derived from an EMBL/GenBank/DDBJ whole genome shotgun (WGS) entry which is preliminary data.</text>
</comment>
<organism evidence="2 3">
    <name type="scientific">Salix viminalis</name>
    <name type="common">Common osier</name>
    <name type="synonym">Basket willow</name>
    <dbReference type="NCBI Taxonomy" id="40686"/>
    <lineage>
        <taxon>Eukaryota</taxon>
        <taxon>Viridiplantae</taxon>
        <taxon>Streptophyta</taxon>
        <taxon>Embryophyta</taxon>
        <taxon>Tracheophyta</taxon>
        <taxon>Spermatophyta</taxon>
        <taxon>Magnoliopsida</taxon>
        <taxon>eudicotyledons</taxon>
        <taxon>Gunneridae</taxon>
        <taxon>Pentapetalae</taxon>
        <taxon>rosids</taxon>
        <taxon>fabids</taxon>
        <taxon>Malpighiales</taxon>
        <taxon>Salicaceae</taxon>
        <taxon>Saliceae</taxon>
        <taxon>Salix</taxon>
    </lineage>
</organism>
<proteinExistence type="predicted"/>
<dbReference type="Proteomes" id="UP001151529">
    <property type="component" value="Chromosome 12"/>
</dbReference>